<reference evidence="1" key="1">
    <citation type="submission" date="2021-11" db="EMBL/GenBank/DDBJ databases">
        <title>Description of a new species Pelosinus isolated from the bottom sediments of Lake Baikal.</title>
        <authorList>
            <person name="Zakharyuk A."/>
        </authorList>
    </citation>
    <scope>NUCLEOTIDE SEQUENCE</scope>
    <source>
        <strain evidence="1">Bkl1</strain>
    </source>
</reference>
<organism evidence="1 2">
    <name type="scientific">Pelosinus baikalensis</name>
    <dbReference type="NCBI Taxonomy" id="2892015"/>
    <lineage>
        <taxon>Bacteria</taxon>
        <taxon>Bacillati</taxon>
        <taxon>Bacillota</taxon>
        <taxon>Negativicutes</taxon>
        <taxon>Selenomonadales</taxon>
        <taxon>Sporomusaceae</taxon>
        <taxon>Pelosinus</taxon>
    </lineage>
</organism>
<name>A0ABS8HY42_9FIRM</name>
<comment type="caution">
    <text evidence="1">The sequence shown here is derived from an EMBL/GenBank/DDBJ whole genome shotgun (WGS) entry which is preliminary data.</text>
</comment>
<evidence type="ECO:0000313" key="2">
    <source>
        <dbReference type="Proteomes" id="UP001165492"/>
    </source>
</evidence>
<dbReference type="Proteomes" id="UP001165492">
    <property type="component" value="Unassembled WGS sequence"/>
</dbReference>
<gene>
    <name evidence="1" type="ORF">LMF89_22265</name>
</gene>
<dbReference type="RefSeq" id="WP_229536968.1">
    <property type="nucleotide sequence ID" value="NZ_JAJHJB010000048.1"/>
</dbReference>
<sequence>MLLLEQLRLRFPHVIFTVAGLGVATAFPEWIDDRRVEKYTDDLELATCKIYAESRLVIGVHGSNMLLPSAHAGMTLDLIPDDRWGNLAQDIIYQDIDVRMTVHQYLHLPISTDISLLVTIASNQLKKYDEQDQSCYTELY</sequence>
<dbReference type="EMBL" id="JAJHJB010000048">
    <property type="protein sequence ID" value="MCC5468065.1"/>
    <property type="molecule type" value="Genomic_DNA"/>
</dbReference>
<evidence type="ECO:0000313" key="1">
    <source>
        <dbReference type="EMBL" id="MCC5468065.1"/>
    </source>
</evidence>
<keyword evidence="2" id="KW-1185">Reference proteome</keyword>
<proteinExistence type="predicted"/>
<protein>
    <submittedName>
        <fullName evidence="1">Uncharacterized protein</fullName>
    </submittedName>
</protein>
<accession>A0ABS8HY42</accession>